<protein>
    <submittedName>
        <fullName evidence="1">Uncharacterized protein</fullName>
    </submittedName>
</protein>
<keyword evidence="2" id="KW-1185">Reference proteome</keyword>
<dbReference type="Proteomes" id="UP000594118">
    <property type="component" value="Chromosome"/>
</dbReference>
<dbReference type="KEGG" id="pshq:F3W81_18625"/>
<dbReference type="EMBL" id="CP045201">
    <property type="protein sequence ID" value="QOL82656.1"/>
    <property type="molecule type" value="Genomic_DNA"/>
</dbReference>
<evidence type="ECO:0000313" key="2">
    <source>
        <dbReference type="Proteomes" id="UP000594118"/>
    </source>
</evidence>
<name>A0A7L9WT82_9RHOB</name>
<reference evidence="1 2" key="1">
    <citation type="submission" date="2019-10" db="EMBL/GenBank/DDBJ databases">
        <title>Pseudopuniceibacterium sp. HQ09 islated from Antarctica.</title>
        <authorList>
            <person name="Liao L."/>
            <person name="Su S."/>
            <person name="Chen B."/>
            <person name="Yu Y."/>
        </authorList>
    </citation>
    <scope>NUCLEOTIDE SEQUENCE [LARGE SCALE GENOMIC DNA]</scope>
    <source>
        <strain evidence="1 2">HQ09</strain>
    </source>
</reference>
<dbReference type="AlphaFoldDB" id="A0A7L9WT82"/>
<gene>
    <name evidence="1" type="ORF">F3W81_18625</name>
</gene>
<accession>A0A7L9WT82</accession>
<proteinExistence type="predicted"/>
<evidence type="ECO:0000313" key="1">
    <source>
        <dbReference type="EMBL" id="QOL82656.1"/>
    </source>
</evidence>
<sequence length="149" mass="16091">MTSEERNIPTHEDECTAFLADLEEIGALVPREKQDAPLSSDVADEADEAELVIGGTCVNCLAARVNNSELPAHFEAAEEAAESELFDAAMCLYAFEGLIATNFERGDPLDQVVSDGLKICQGWVCAAERRLRLAKAANESLTSSDEHGF</sequence>
<organism evidence="1 2">
    <name type="scientific">Pseudooceanicola spongiae</name>
    <dbReference type="NCBI Taxonomy" id="2613965"/>
    <lineage>
        <taxon>Bacteria</taxon>
        <taxon>Pseudomonadati</taxon>
        <taxon>Pseudomonadota</taxon>
        <taxon>Alphaproteobacteria</taxon>
        <taxon>Rhodobacterales</taxon>
        <taxon>Paracoccaceae</taxon>
        <taxon>Pseudooceanicola</taxon>
    </lineage>
</organism>
<dbReference type="RefSeq" id="WP_193080918.1">
    <property type="nucleotide sequence ID" value="NZ_CP045201.1"/>
</dbReference>